<dbReference type="EMBL" id="CABDUW010000808">
    <property type="protein sequence ID" value="VTJ75511.1"/>
    <property type="molecule type" value="Genomic_DNA"/>
</dbReference>
<dbReference type="GO" id="GO:0070971">
    <property type="term" value="C:endoplasmic reticulum exit site"/>
    <property type="evidence" value="ECO:0007669"/>
    <property type="project" value="TreeGrafter"/>
</dbReference>
<name>A0A5E4C375_MARMO</name>
<feature type="compositionally biased region" description="Basic and acidic residues" evidence="3">
    <location>
        <begin position="124"/>
        <end position="140"/>
    </location>
</feature>
<feature type="compositionally biased region" description="Low complexity" evidence="3">
    <location>
        <begin position="196"/>
        <end position="210"/>
    </location>
</feature>
<evidence type="ECO:0000256" key="3">
    <source>
        <dbReference type="SAM" id="MobiDB-lite"/>
    </source>
</evidence>
<feature type="coiled-coil region" evidence="2">
    <location>
        <begin position="1"/>
        <end position="28"/>
    </location>
</feature>
<evidence type="ECO:0000256" key="2">
    <source>
        <dbReference type="SAM" id="Coils"/>
    </source>
</evidence>
<evidence type="ECO:0000256" key="1">
    <source>
        <dbReference type="ARBA" id="ARBA00023054"/>
    </source>
</evidence>
<protein>
    <submittedName>
        <fullName evidence="4">Uncharacterized protein</fullName>
    </submittedName>
</protein>
<dbReference type="PANTHER" id="PTHR23158">
    <property type="entry name" value="MELANOMA INHIBITORY ACTIVITY-RELATED"/>
    <property type="match status" value="1"/>
</dbReference>
<keyword evidence="1 2" id="KW-0175">Coiled coil</keyword>
<feature type="region of interest" description="Disordered" evidence="3">
    <location>
        <begin position="118"/>
        <end position="140"/>
    </location>
</feature>
<organism evidence="4 5">
    <name type="scientific">Marmota monax</name>
    <name type="common">Woodchuck</name>
    <dbReference type="NCBI Taxonomy" id="9995"/>
    <lineage>
        <taxon>Eukaryota</taxon>
        <taxon>Metazoa</taxon>
        <taxon>Chordata</taxon>
        <taxon>Craniata</taxon>
        <taxon>Vertebrata</taxon>
        <taxon>Euteleostomi</taxon>
        <taxon>Mammalia</taxon>
        <taxon>Eutheria</taxon>
        <taxon>Euarchontoglires</taxon>
        <taxon>Glires</taxon>
        <taxon>Rodentia</taxon>
        <taxon>Sciuromorpha</taxon>
        <taxon>Sciuridae</taxon>
        <taxon>Xerinae</taxon>
        <taxon>Marmotini</taxon>
        <taxon>Marmota</taxon>
    </lineage>
</organism>
<dbReference type="GO" id="GO:0035459">
    <property type="term" value="P:vesicle cargo loading"/>
    <property type="evidence" value="ECO:0007669"/>
    <property type="project" value="TreeGrafter"/>
</dbReference>
<gene>
    <name evidence="4" type="ORF">MONAX_5E021238</name>
</gene>
<dbReference type="Proteomes" id="UP000335636">
    <property type="component" value="Unassembled WGS sequence"/>
</dbReference>
<dbReference type="GO" id="GO:0006888">
    <property type="term" value="P:endoplasmic reticulum to Golgi vesicle-mediated transport"/>
    <property type="evidence" value="ECO:0007669"/>
    <property type="project" value="TreeGrafter"/>
</dbReference>
<dbReference type="InterPro" id="IPR051500">
    <property type="entry name" value="cTAGE_MIA/OTOR"/>
</dbReference>
<dbReference type="PANTHER" id="PTHR23158:SF38">
    <property type="entry name" value="MELANOMA INHIBITORY ACTIVITY PROTEIN 2"/>
    <property type="match status" value="1"/>
</dbReference>
<dbReference type="GO" id="GO:0009306">
    <property type="term" value="P:protein secretion"/>
    <property type="evidence" value="ECO:0007669"/>
    <property type="project" value="TreeGrafter"/>
</dbReference>
<feature type="non-terminal residue" evidence="4">
    <location>
        <position position="270"/>
    </location>
</feature>
<evidence type="ECO:0000313" key="5">
    <source>
        <dbReference type="Proteomes" id="UP000335636"/>
    </source>
</evidence>
<evidence type="ECO:0000313" key="4">
    <source>
        <dbReference type="EMBL" id="VTJ75511.1"/>
    </source>
</evidence>
<dbReference type="AlphaFoldDB" id="A0A5E4C375"/>
<sequence>MAHISRRIQSLQSESESLRSQIAETKTNWRLFQVNEEGLKLAIKEALNESSQLQQMQRPTIQGEAEAQREQGGVQYKAKITLEDSKVAACSQVLRDTENHMESPSECLLMMKDISSPSVGPQRDAGHLELGKTSEPEIGAHLDDESKGALRKLVYGDKLKASLETLEGERNQKCTFSYEVEETTEDLTEHLKSLQTEQASLQSESAQLQSENERPYRRTLSHDGTLLRKYDETAQEIKSGRKLPGGARGEIFQSRRKDEPYNGRAGHLQK</sequence>
<reference evidence="4" key="1">
    <citation type="submission" date="2019-04" db="EMBL/GenBank/DDBJ databases">
        <authorList>
            <person name="Alioto T."/>
            <person name="Alioto T."/>
        </authorList>
    </citation>
    <scope>NUCLEOTIDE SEQUENCE [LARGE SCALE GENOMIC DNA]</scope>
</reference>
<keyword evidence="5" id="KW-1185">Reference proteome</keyword>
<feature type="region of interest" description="Disordered" evidence="3">
    <location>
        <begin position="196"/>
        <end position="270"/>
    </location>
</feature>
<accession>A0A5E4C375</accession>
<dbReference type="GO" id="GO:0005789">
    <property type="term" value="C:endoplasmic reticulum membrane"/>
    <property type="evidence" value="ECO:0007669"/>
    <property type="project" value="TreeGrafter"/>
</dbReference>
<proteinExistence type="predicted"/>
<comment type="caution">
    <text evidence="4">The sequence shown here is derived from an EMBL/GenBank/DDBJ whole genome shotgun (WGS) entry which is preliminary data.</text>
</comment>